<gene>
    <name evidence="8" type="ORF">ABMA28_010786</name>
</gene>
<feature type="transmembrane region" description="Helical" evidence="6">
    <location>
        <begin position="111"/>
        <end position="133"/>
    </location>
</feature>
<dbReference type="Proteomes" id="UP001549921">
    <property type="component" value="Unassembled WGS sequence"/>
</dbReference>
<feature type="transmembrane region" description="Helical" evidence="6">
    <location>
        <begin position="365"/>
        <end position="389"/>
    </location>
</feature>
<accession>A0ABD0S790</accession>
<dbReference type="InterPro" id="IPR003663">
    <property type="entry name" value="Sugar/inositol_transpt"/>
</dbReference>
<evidence type="ECO:0000256" key="3">
    <source>
        <dbReference type="ARBA" id="ARBA00022989"/>
    </source>
</evidence>
<evidence type="ECO:0000256" key="1">
    <source>
        <dbReference type="ARBA" id="ARBA00004141"/>
    </source>
</evidence>
<dbReference type="EMBL" id="JBEDNZ010000027">
    <property type="protein sequence ID" value="KAL0809930.1"/>
    <property type="molecule type" value="Genomic_DNA"/>
</dbReference>
<dbReference type="InterPro" id="IPR036259">
    <property type="entry name" value="MFS_trans_sf"/>
</dbReference>
<feature type="transmembrane region" description="Helical" evidence="6">
    <location>
        <begin position="401"/>
        <end position="418"/>
    </location>
</feature>
<sequence length="493" mass="54723">MSRWKRALITPFVKQCIVTTGASVNMAATTLVMAYSSGLVLQLRRPHSEVPVDKSIESWIAASPAISGLIGSSLTAVSMACLGRWISQIASITTLIIGWSSIIFAKDVAVILIGRFFHGLAMGSSIILTPIMVSEYASPRYRGAFMMFTGVLSGIYVLLSHTTALYLHWRTNAVIGAVIAIANLPVAIYSPESPSWLSAKQRYDDCRRVFRWLRGDDEEEELGNMIKASEISHKLERDNSKPKSDMSIKNILIELKNMVLKKEFYKPILVMMHAYILGQWAGGHLFNTYIFDILEYVVGKGHNEQAMGLNINRLLGAILSTYIITKTKRKTMFLAFSGLNAMLLFITAAYAYAKSKDLLPFESPIIGLVFLHLLMFCITAGTLPLPYIIAGEVFPLKYKSISSGFCLALVFINTSGIVKSFPYLLSSIGIYGAFTMYGSIVSYCLLIAYLYLPETKDRTLQEIEEEMIGKPASMEDLKSVQSLINKPVNKEID</sequence>
<dbReference type="InterPro" id="IPR005828">
    <property type="entry name" value="MFS_sugar_transport-like"/>
</dbReference>
<keyword evidence="3 6" id="KW-1133">Transmembrane helix</keyword>
<feature type="transmembrane region" description="Helical" evidence="6">
    <location>
        <begin position="332"/>
        <end position="353"/>
    </location>
</feature>
<dbReference type="SUPFAM" id="SSF103473">
    <property type="entry name" value="MFS general substrate transporter"/>
    <property type="match status" value="1"/>
</dbReference>
<dbReference type="PRINTS" id="PR00171">
    <property type="entry name" value="SUGRTRNSPORT"/>
</dbReference>
<feature type="transmembrane region" description="Helical" evidence="6">
    <location>
        <begin position="430"/>
        <end position="452"/>
    </location>
</feature>
<evidence type="ECO:0000259" key="7">
    <source>
        <dbReference type="PROSITE" id="PS50850"/>
    </source>
</evidence>
<feature type="transmembrane region" description="Helical" evidence="6">
    <location>
        <begin position="173"/>
        <end position="190"/>
    </location>
</feature>
<evidence type="ECO:0000313" key="9">
    <source>
        <dbReference type="Proteomes" id="UP001549921"/>
    </source>
</evidence>
<proteinExistence type="predicted"/>
<dbReference type="PANTHER" id="PTHR48021">
    <property type="match status" value="1"/>
</dbReference>
<evidence type="ECO:0000256" key="5">
    <source>
        <dbReference type="ARBA" id="ARBA00023180"/>
    </source>
</evidence>
<dbReference type="PANTHER" id="PTHR48021:SF1">
    <property type="entry name" value="GH07001P-RELATED"/>
    <property type="match status" value="1"/>
</dbReference>
<keyword evidence="4 6" id="KW-0472">Membrane</keyword>
<dbReference type="AlphaFoldDB" id="A0ABD0S790"/>
<protein>
    <recommendedName>
        <fullName evidence="7">Major facilitator superfamily (MFS) profile domain-containing protein</fullName>
    </recommendedName>
</protein>
<feature type="transmembrane region" description="Helical" evidence="6">
    <location>
        <begin position="85"/>
        <end position="105"/>
    </location>
</feature>
<feature type="transmembrane region" description="Helical" evidence="6">
    <location>
        <begin position="145"/>
        <end position="167"/>
    </location>
</feature>
<evidence type="ECO:0000256" key="4">
    <source>
        <dbReference type="ARBA" id="ARBA00023136"/>
    </source>
</evidence>
<evidence type="ECO:0000256" key="2">
    <source>
        <dbReference type="ARBA" id="ARBA00022692"/>
    </source>
</evidence>
<feature type="transmembrane region" description="Helical" evidence="6">
    <location>
        <begin position="12"/>
        <end position="36"/>
    </location>
</feature>
<dbReference type="Pfam" id="PF00083">
    <property type="entry name" value="Sugar_tr"/>
    <property type="match status" value="1"/>
</dbReference>
<feature type="transmembrane region" description="Helical" evidence="6">
    <location>
        <begin position="264"/>
        <end position="286"/>
    </location>
</feature>
<keyword evidence="2 6" id="KW-0812">Transmembrane</keyword>
<evidence type="ECO:0000313" key="8">
    <source>
        <dbReference type="EMBL" id="KAL0809930.1"/>
    </source>
</evidence>
<dbReference type="PROSITE" id="PS50850">
    <property type="entry name" value="MFS"/>
    <property type="match status" value="1"/>
</dbReference>
<organism evidence="8 9">
    <name type="scientific">Loxostege sticticalis</name>
    <name type="common">Beet webworm moth</name>
    <dbReference type="NCBI Taxonomy" id="481309"/>
    <lineage>
        <taxon>Eukaryota</taxon>
        <taxon>Metazoa</taxon>
        <taxon>Ecdysozoa</taxon>
        <taxon>Arthropoda</taxon>
        <taxon>Hexapoda</taxon>
        <taxon>Insecta</taxon>
        <taxon>Pterygota</taxon>
        <taxon>Neoptera</taxon>
        <taxon>Endopterygota</taxon>
        <taxon>Lepidoptera</taxon>
        <taxon>Glossata</taxon>
        <taxon>Ditrysia</taxon>
        <taxon>Pyraloidea</taxon>
        <taxon>Crambidae</taxon>
        <taxon>Pyraustinae</taxon>
        <taxon>Loxostege</taxon>
    </lineage>
</organism>
<comment type="subcellular location">
    <subcellularLocation>
        <location evidence="1">Membrane</location>
        <topology evidence="1">Multi-pass membrane protein</topology>
    </subcellularLocation>
</comment>
<dbReference type="InterPro" id="IPR020846">
    <property type="entry name" value="MFS_dom"/>
</dbReference>
<dbReference type="GO" id="GO:0016020">
    <property type="term" value="C:membrane"/>
    <property type="evidence" value="ECO:0007669"/>
    <property type="project" value="UniProtKB-SubCell"/>
</dbReference>
<dbReference type="InterPro" id="IPR050549">
    <property type="entry name" value="MFS_Trehalose_Transporter"/>
</dbReference>
<comment type="caution">
    <text evidence="8">The sequence shown here is derived from an EMBL/GenBank/DDBJ whole genome shotgun (WGS) entry which is preliminary data.</text>
</comment>
<dbReference type="Gene3D" id="1.20.1250.20">
    <property type="entry name" value="MFS general substrate transporter like domains"/>
    <property type="match status" value="1"/>
</dbReference>
<name>A0ABD0S790_LOXSC</name>
<reference evidence="8 9" key="1">
    <citation type="submission" date="2024-06" db="EMBL/GenBank/DDBJ databases">
        <title>A chromosome-level genome assembly of beet webworm, Loxostege sticticalis.</title>
        <authorList>
            <person name="Zhang Y."/>
        </authorList>
    </citation>
    <scope>NUCLEOTIDE SEQUENCE [LARGE SCALE GENOMIC DNA]</scope>
    <source>
        <strain evidence="8">AQ028</strain>
        <tissue evidence="8">Male pupae</tissue>
    </source>
</reference>
<keyword evidence="5" id="KW-0325">Glycoprotein</keyword>
<feature type="domain" description="Major facilitator superfamily (MFS) profile" evidence="7">
    <location>
        <begin position="1"/>
        <end position="456"/>
    </location>
</feature>
<evidence type="ECO:0000256" key="6">
    <source>
        <dbReference type="SAM" id="Phobius"/>
    </source>
</evidence>